<comment type="caution">
    <text evidence="3">The sequence shown here is derived from an EMBL/GenBank/DDBJ whole genome shotgun (WGS) entry which is preliminary data.</text>
</comment>
<feature type="transmembrane region" description="Helical" evidence="2">
    <location>
        <begin position="86"/>
        <end position="108"/>
    </location>
</feature>
<evidence type="ECO:0000256" key="2">
    <source>
        <dbReference type="SAM" id="Phobius"/>
    </source>
</evidence>
<dbReference type="AlphaFoldDB" id="A0ABD3F6W0"/>
<dbReference type="EMBL" id="JBIMZQ010000037">
    <property type="protein sequence ID" value="KAL3661195.1"/>
    <property type="molecule type" value="Genomic_DNA"/>
</dbReference>
<keyword evidence="4" id="KW-1185">Reference proteome</keyword>
<evidence type="ECO:0000313" key="4">
    <source>
        <dbReference type="Proteomes" id="UP001632037"/>
    </source>
</evidence>
<evidence type="ECO:0000256" key="1">
    <source>
        <dbReference type="SAM" id="MobiDB-lite"/>
    </source>
</evidence>
<accession>A0ABD3F6W0</accession>
<keyword evidence="2" id="KW-0812">Transmembrane</keyword>
<keyword evidence="2" id="KW-1133">Transmembrane helix</keyword>
<proteinExistence type="predicted"/>
<feature type="region of interest" description="Disordered" evidence="1">
    <location>
        <begin position="54"/>
        <end position="78"/>
    </location>
</feature>
<dbReference type="Proteomes" id="UP001632037">
    <property type="component" value="Unassembled WGS sequence"/>
</dbReference>
<gene>
    <name evidence="3" type="ORF">V7S43_013802</name>
</gene>
<feature type="compositionally biased region" description="Basic and acidic residues" evidence="1">
    <location>
        <begin position="69"/>
        <end position="78"/>
    </location>
</feature>
<sequence length="142" mass="15340">MNLNPRPCGAGRCSLHNFRVPRNQSSEMRRELLMALLATNQFIVEARHVRLLEDNDGDDQDGADAASSSHRDNNGDGHKSIFDNTAVVVIVAVVGVILAIAGAILVVVRRRRRRALDRNSSTSPLASGLSPAHPVGVAYAQH</sequence>
<keyword evidence="2" id="KW-0472">Membrane</keyword>
<protein>
    <submittedName>
        <fullName evidence="3">Uncharacterized protein</fullName>
    </submittedName>
</protein>
<name>A0ABD3F6W0_9STRA</name>
<evidence type="ECO:0000313" key="3">
    <source>
        <dbReference type="EMBL" id="KAL3661195.1"/>
    </source>
</evidence>
<reference evidence="3 4" key="1">
    <citation type="submission" date="2024-09" db="EMBL/GenBank/DDBJ databases">
        <title>Genome sequencing and assembly of Phytophthora oleae, isolate VK10A, causative agent of rot of olive drupes.</title>
        <authorList>
            <person name="Conti Taguali S."/>
            <person name="Riolo M."/>
            <person name="La Spada F."/>
            <person name="Cacciola S.O."/>
            <person name="Dionisio G."/>
        </authorList>
    </citation>
    <scope>NUCLEOTIDE SEQUENCE [LARGE SCALE GENOMIC DNA]</scope>
    <source>
        <strain evidence="3 4">VK10A</strain>
    </source>
</reference>
<organism evidence="3 4">
    <name type="scientific">Phytophthora oleae</name>
    <dbReference type="NCBI Taxonomy" id="2107226"/>
    <lineage>
        <taxon>Eukaryota</taxon>
        <taxon>Sar</taxon>
        <taxon>Stramenopiles</taxon>
        <taxon>Oomycota</taxon>
        <taxon>Peronosporomycetes</taxon>
        <taxon>Peronosporales</taxon>
        <taxon>Peronosporaceae</taxon>
        <taxon>Phytophthora</taxon>
    </lineage>
</organism>